<organism evidence="13 14">
    <name type="scientific">Syncephalis pseudoplumigaleata</name>
    <dbReference type="NCBI Taxonomy" id="1712513"/>
    <lineage>
        <taxon>Eukaryota</taxon>
        <taxon>Fungi</taxon>
        <taxon>Fungi incertae sedis</taxon>
        <taxon>Zoopagomycota</taxon>
        <taxon>Zoopagomycotina</taxon>
        <taxon>Zoopagomycetes</taxon>
        <taxon>Zoopagales</taxon>
        <taxon>Piptocephalidaceae</taxon>
        <taxon>Syncephalis</taxon>
    </lineage>
</organism>
<feature type="domain" description="Glycosyl hydrolase family 63 C-terminal" evidence="12">
    <location>
        <begin position="6"/>
        <end position="286"/>
    </location>
</feature>
<dbReference type="Proteomes" id="UP000278143">
    <property type="component" value="Unassembled WGS sequence"/>
</dbReference>
<dbReference type="InterPro" id="IPR004888">
    <property type="entry name" value="Glycoside_hydrolase_63"/>
</dbReference>
<name>A0A4P9YY51_9FUNG</name>
<dbReference type="GO" id="GO:0005789">
    <property type="term" value="C:endoplasmic reticulum membrane"/>
    <property type="evidence" value="ECO:0007669"/>
    <property type="project" value="UniProtKB-SubCell"/>
</dbReference>
<keyword evidence="4" id="KW-0378">Hydrolase</keyword>
<dbReference type="InterPro" id="IPR012341">
    <property type="entry name" value="6hp_glycosidase-like_sf"/>
</dbReference>
<sequence length="288" mass="34121">MEPQLGTDYLLNLYPYIRRFYHWFRRTQKGEIKRWGRSAPSKEAYRWRGRTLNHTLTSGLDDYPRGVPHPGELHLDLLCWMGYTAKTLKMMAVRLGEEDDADEYEQEYQNIVANIDALHWNEEEKIYCDLTVNHEDESEFVCHRGYITLFPLLLGLLPPDSEHLDHLLDLISDKKHLWTSYGLRSLSKKDPYYGQGENYWRGPIWMNMNYLALSSLHKNYATVEGPYQEKANKIYQQLRKNIVTNLYKQYTKTGFFWEQYSQVNGKGRRAHPFSGWSALVVLMMAEKY</sequence>
<evidence type="ECO:0000256" key="8">
    <source>
        <dbReference type="ARBA" id="ARBA00023136"/>
    </source>
</evidence>
<dbReference type="GO" id="GO:0009311">
    <property type="term" value="P:oligosaccharide metabolic process"/>
    <property type="evidence" value="ECO:0007669"/>
    <property type="project" value="InterPro"/>
</dbReference>
<dbReference type="PANTHER" id="PTHR10412:SF11">
    <property type="entry name" value="MANNOSYL-OLIGOSACCHARIDE GLUCOSIDASE"/>
    <property type="match status" value="1"/>
</dbReference>
<dbReference type="GO" id="GO:0006487">
    <property type="term" value="P:protein N-linked glycosylation"/>
    <property type="evidence" value="ECO:0007669"/>
    <property type="project" value="TreeGrafter"/>
</dbReference>
<dbReference type="SUPFAM" id="SSF48208">
    <property type="entry name" value="Six-hairpin glycosidases"/>
    <property type="match status" value="1"/>
</dbReference>
<comment type="subcellular location">
    <subcellularLocation>
        <location evidence="1">Endoplasmic reticulum membrane</location>
        <topology evidence="1">Single-pass type II membrane protein</topology>
    </subcellularLocation>
</comment>
<reference evidence="14" key="1">
    <citation type="journal article" date="2018" name="Nat. Microbiol.">
        <title>Leveraging single-cell genomics to expand the fungal tree of life.</title>
        <authorList>
            <person name="Ahrendt S.R."/>
            <person name="Quandt C.A."/>
            <person name="Ciobanu D."/>
            <person name="Clum A."/>
            <person name="Salamov A."/>
            <person name="Andreopoulos B."/>
            <person name="Cheng J.F."/>
            <person name="Woyke T."/>
            <person name="Pelin A."/>
            <person name="Henrissat B."/>
            <person name="Reynolds N.K."/>
            <person name="Benny G.L."/>
            <person name="Smith M.E."/>
            <person name="James T.Y."/>
            <person name="Grigoriev I.V."/>
        </authorList>
    </citation>
    <scope>NUCLEOTIDE SEQUENCE [LARGE SCALE GENOMIC DNA]</scope>
    <source>
        <strain evidence="14">Benny S71-1</strain>
    </source>
</reference>
<evidence type="ECO:0000256" key="6">
    <source>
        <dbReference type="ARBA" id="ARBA00022968"/>
    </source>
</evidence>
<keyword evidence="10" id="KW-0326">Glycosidase</keyword>
<dbReference type="EMBL" id="KZ990204">
    <property type="protein sequence ID" value="RKP24472.1"/>
    <property type="molecule type" value="Genomic_DNA"/>
</dbReference>
<dbReference type="AlphaFoldDB" id="A0A4P9YY51"/>
<evidence type="ECO:0000256" key="3">
    <source>
        <dbReference type="ARBA" id="ARBA00022692"/>
    </source>
</evidence>
<evidence type="ECO:0000256" key="7">
    <source>
        <dbReference type="ARBA" id="ARBA00022989"/>
    </source>
</evidence>
<dbReference type="Pfam" id="PF03200">
    <property type="entry name" value="Glyco_hydro_63"/>
    <property type="match status" value="1"/>
</dbReference>
<comment type="similarity">
    <text evidence="2">Belongs to the glycosyl hydrolase 63 family.</text>
</comment>
<dbReference type="EC" id="3.2.1.106" evidence="11"/>
<keyword evidence="5" id="KW-0256">Endoplasmic reticulum</keyword>
<dbReference type="OrthoDB" id="410058at2759"/>
<evidence type="ECO:0000259" key="12">
    <source>
        <dbReference type="Pfam" id="PF03200"/>
    </source>
</evidence>
<dbReference type="GO" id="GO:0004573">
    <property type="term" value="F:Glc3Man9GlcNAc2 oligosaccharide glucosidase activity"/>
    <property type="evidence" value="ECO:0007669"/>
    <property type="project" value="UniProtKB-EC"/>
</dbReference>
<evidence type="ECO:0000256" key="4">
    <source>
        <dbReference type="ARBA" id="ARBA00022801"/>
    </source>
</evidence>
<dbReference type="Gene3D" id="1.50.10.10">
    <property type="match status" value="1"/>
</dbReference>
<keyword evidence="6" id="KW-0735">Signal-anchor</keyword>
<evidence type="ECO:0000313" key="13">
    <source>
        <dbReference type="EMBL" id="RKP24472.1"/>
    </source>
</evidence>
<keyword evidence="7" id="KW-1133">Transmembrane helix</keyword>
<dbReference type="InterPro" id="IPR031335">
    <property type="entry name" value="Glyco_hydro_63_C"/>
</dbReference>
<keyword evidence="9" id="KW-0325">Glycoprotein</keyword>
<gene>
    <name evidence="13" type="ORF">SYNPS1DRAFT_33211</name>
</gene>
<evidence type="ECO:0000313" key="14">
    <source>
        <dbReference type="Proteomes" id="UP000278143"/>
    </source>
</evidence>
<evidence type="ECO:0000256" key="11">
    <source>
        <dbReference type="ARBA" id="ARBA00038888"/>
    </source>
</evidence>
<dbReference type="PANTHER" id="PTHR10412">
    <property type="entry name" value="MANNOSYL-OLIGOSACCHARIDE GLUCOSIDASE"/>
    <property type="match status" value="1"/>
</dbReference>
<keyword evidence="8" id="KW-0472">Membrane</keyword>
<evidence type="ECO:0000256" key="9">
    <source>
        <dbReference type="ARBA" id="ARBA00023180"/>
    </source>
</evidence>
<proteinExistence type="inferred from homology"/>
<evidence type="ECO:0000256" key="5">
    <source>
        <dbReference type="ARBA" id="ARBA00022824"/>
    </source>
</evidence>
<evidence type="ECO:0000256" key="10">
    <source>
        <dbReference type="ARBA" id="ARBA00023295"/>
    </source>
</evidence>
<keyword evidence="14" id="KW-1185">Reference proteome</keyword>
<dbReference type="InterPro" id="IPR008928">
    <property type="entry name" value="6-hairpin_glycosidase_sf"/>
</dbReference>
<evidence type="ECO:0000256" key="1">
    <source>
        <dbReference type="ARBA" id="ARBA00004648"/>
    </source>
</evidence>
<protein>
    <recommendedName>
        <fullName evidence="11">mannosyl-oligosaccharide glucosidase</fullName>
        <ecNumber evidence="11">3.2.1.106</ecNumber>
    </recommendedName>
</protein>
<accession>A0A4P9YY51</accession>
<evidence type="ECO:0000256" key="2">
    <source>
        <dbReference type="ARBA" id="ARBA00010833"/>
    </source>
</evidence>
<keyword evidence="3" id="KW-0812">Transmembrane</keyword>